<dbReference type="InterPro" id="IPR036236">
    <property type="entry name" value="Znf_C2H2_sf"/>
</dbReference>
<name>A0ABQ9JGZ4_9CUCU</name>
<sequence length="285" mass="32412">MSIHTGLKPYKCQFCDERFRTSGNRRSHENAIHLGKSKASKEHKQAKVTDILQSVALEVLNNVNGVDVENLEGDQNMEDQSKDRDADTFPPETINLIPSDNLLANLPDDQSSIDPVALFQQLQMSGMWGDVKDNVHVVSVPSKEDQNNVDSRRNKTDKNKGVECDICYKVYSSKDVLRKHKKNVHGLNKKFPCAKCEKRFNTQDELSKHVKLHSGYRPFSCLYCANSFTEKQSLRTHMKRIHRDVNIAKETSALLNMKFDLPSATIDDPLLNNLFAKKDNVVLLE</sequence>
<evidence type="ECO:0000256" key="4">
    <source>
        <dbReference type="ARBA" id="ARBA00022833"/>
    </source>
</evidence>
<feature type="domain" description="C2H2-type" evidence="6">
    <location>
        <begin position="10"/>
        <end position="38"/>
    </location>
</feature>
<evidence type="ECO:0000313" key="7">
    <source>
        <dbReference type="EMBL" id="KAJ8977293.1"/>
    </source>
</evidence>
<keyword evidence="1" id="KW-0479">Metal-binding</keyword>
<dbReference type="PROSITE" id="PS00028">
    <property type="entry name" value="ZINC_FINGER_C2H2_1"/>
    <property type="match status" value="4"/>
</dbReference>
<evidence type="ECO:0000313" key="8">
    <source>
        <dbReference type="Proteomes" id="UP001162164"/>
    </source>
</evidence>
<keyword evidence="3 5" id="KW-0863">Zinc-finger</keyword>
<dbReference type="PANTHER" id="PTHR24409:SF295">
    <property type="entry name" value="AZ2-RELATED"/>
    <property type="match status" value="1"/>
</dbReference>
<proteinExistence type="predicted"/>
<protein>
    <recommendedName>
        <fullName evidence="6">C2H2-type domain-containing protein</fullName>
    </recommendedName>
</protein>
<keyword evidence="4" id="KW-0862">Zinc</keyword>
<evidence type="ECO:0000259" key="6">
    <source>
        <dbReference type="PROSITE" id="PS50157"/>
    </source>
</evidence>
<feature type="domain" description="C2H2-type" evidence="6">
    <location>
        <begin position="219"/>
        <end position="242"/>
    </location>
</feature>
<reference evidence="7" key="1">
    <citation type="journal article" date="2023" name="Insect Mol. Biol.">
        <title>Genome sequencing provides insights into the evolution of gene families encoding plant cell wall-degrading enzymes in longhorned beetles.</title>
        <authorList>
            <person name="Shin N.R."/>
            <person name="Okamura Y."/>
            <person name="Kirsch R."/>
            <person name="Pauchet Y."/>
        </authorList>
    </citation>
    <scope>NUCLEOTIDE SEQUENCE</scope>
    <source>
        <strain evidence="7">MMC_N1</strain>
    </source>
</reference>
<keyword evidence="8" id="KW-1185">Reference proteome</keyword>
<gene>
    <name evidence="7" type="ORF">NQ317_007432</name>
</gene>
<keyword evidence="2" id="KW-0677">Repeat</keyword>
<dbReference type="Proteomes" id="UP001162164">
    <property type="component" value="Unassembled WGS sequence"/>
</dbReference>
<dbReference type="InterPro" id="IPR013087">
    <property type="entry name" value="Znf_C2H2_type"/>
</dbReference>
<dbReference type="Pfam" id="PF13912">
    <property type="entry name" value="zf-C2H2_6"/>
    <property type="match status" value="2"/>
</dbReference>
<feature type="domain" description="C2H2-type" evidence="6">
    <location>
        <begin position="191"/>
        <end position="218"/>
    </location>
</feature>
<accession>A0ABQ9JGZ4</accession>
<dbReference type="SMART" id="SM00355">
    <property type="entry name" value="ZnF_C2H2"/>
    <property type="match status" value="4"/>
</dbReference>
<dbReference type="Gene3D" id="3.30.160.60">
    <property type="entry name" value="Classic Zinc Finger"/>
    <property type="match status" value="3"/>
</dbReference>
<evidence type="ECO:0000256" key="1">
    <source>
        <dbReference type="ARBA" id="ARBA00022723"/>
    </source>
</evidence>
<organism evidence="7 8">
    <name type="scientific">Molorchus minor</name>
    <dbReference type="NCBI Taxonomy" id="1323400"/>
    <lineage>
        <taxon>Eukaryota</taxon>
        <taxon>Metazoa</taxon>
        <taxon>Ecdysozoa</taxon>
        <taxon>Arthropoda</taxon>
        <taxon>Hexapoda</taxon>
        <taxon>Insecta</taxon>
        <taxon>Pterygota</taxon>
        <taxon>Neoptera</taxon>
        <taxon>Endopterygota</taxon>
        <taxon>Coleoptera</taxon>
        <taxon>Polyphaga</taxon>
        <taxon>Cucujiformia</taxon>
        <taxon>Chrysomeloidea</taxon>
        <taxon>Cerambycidae</taxon>
        <taxon>Lamiinae</taxon>
        <taxon>Monochamini</taxon>
        <taxon>Molorchus</taxon>
    </lineage>
</organism>
<dbReference type="SUPFAM" id="SSF57667">
    <property type="entry name" value="beta-beta-alpha zinc fingers"/>
    <property type="match status" value="3"/>
</dbReference>
<feature type="domain" description="C2H2-type" evidence="6">
    <location>
        <begin position="162"/>
        <end position="190"/>
    </location>
</feature>
<dbReference type="Pfam" id="PF00096">
    <property type="entry name" value="zf-C2H2"/>
    <property type="match status" value="2"/>
</dbReference>
<evidence type="ECO:0000256" key="2">
    <source>
        <dbReference type="ARBA" id="ARBA00022737"/>
    </source>
</evidence>
<dbReference type="PANTHER" id="PTHR24409">
    <property type="entry name" value="ZINC FINGER PROTEIN 142"/>
    <property type="match status" value="1"/>
</dbReference>
<dbReference type="EMBL" id="JAPWTJ010000563">
    <property type="protein sequence ID" value="KAJ8977293.1"/>
    <property type="molecule type" value="Genomic_DNA"/>
</dbReference>
<evidence type="ECO:0000256" key="3">
    <source>
        <dbReference type="ARBA" id="ARBA00022771"/>
    </source>
</evidence>
<comment type="caution">
    <text evidence="7">The sequence shown here is derived from an EMBL/GenBank/DDBJ whole genome shotgun (WGS) entry which is preliminary data.</text>
</comment>
<evidence type="ECO:0000256" key="5">
    <source>
        <dbReference type="PROSITE-ProRule" id="PRU00042"/>
    </source>
</evidence>
<dbReference type="PROSITE" id="PS50157">
    <property type="entry name" value="ZINC_FINGER_C2H2_2"/>
    <property type="match status" value="4"/>
</dbReference>